<dbReference type="GO" id="GO:0005886">
    <property type="term" value="C:plasma membrane"/>
    <property type="evidence" value="ECO:0007669"/>
    <property type="project" value="UniProtKB-SubCell"/>
</dbReference>
<proteinExistence type="predicted"/>
<feature type="transmembrane region" description="Helical" evidence="6">
    <location>
        <begin position="56"/>
        <end position="79"/>
    </location>
</feature>
<evidence type="ECO:0000256" key="3">
    <source>
        <dbReference type="ARBA" id="ARBA00022692"/>
    </source>
</evidence>
<feature type="transmembrane region" description="Helical" evidence="6">
    <location>
        <begin position="85"/>
        <end position="108"/>
    </location>
</feature>
<gene>
    <name evidence="7" type="ORF">H8E41_01005</name>
</gene>
<dbReference type="Pfam" id="PF02690">
    <property type="entry name" value="Na_Pi_cotrans"/>
    <property type="match status" value="2"/>
</dbReference>
<comment type="caution">
    <text evidence="7">The sequence shown here is derived from an EMBL/GenBank/DDBJ whole genome shotgun (WGS) entry which is preliminary data.</text>
</comment>
<dbReference type="GO" id="GO:0005436">
    <property type="term" value="F:sodium:phosphate symporter activity"/>
    <property type="evidence" value="ECO:0007669"/>
    <property type="project" value="InterPro"/>
</dbReference>
<keyword evidence="2" id="KW-1003">Cell membrane</keyword>
<feature type="transmembrane region" description="Helical" evidence="6">
    <location>
        <begin position="286"/>
        <end position="311"/>
    </location>
</feature>
<feature type="transmembrane region" description="Helical" evidence="6">
    <location>
        <begin position="210"/>
        <end position="237"/>
    </location>
</feature>
<feature type="transmembrane region" description="Helical" evidence="6">
    <location>
        <begin position="115"/>
        <end position="132"/>
    </location>
</feature>
<feature type="transmembrane region" description="Helical" evidence="6">
    <location>
        <begin position="177"/>
        <end position="204"/>
    </location>
</feature>
<dbReference type="NCBIfam" id="NF037997">
    <property type="entry name" value="Na_Pi_symport"/>
    <property type="match status" value="1"/>
</dbReference>
<organism evidence="7 8">
    <name type="scientific">Candidatus Desulfobia pelagia</name>
    <dbReference type="NCBI Taxonomy" id="2841692"/>
    <lineage>
        <taxon>Bacteria</taxon>
        <taxon>Pseudomonadati</taxon>
        <taxon>Thermodesulfobacteriota</taxon>
        <taxon>Desulfobulbia</taxon>
        <taxon>Desulfobulbales</taxon>
        <taxon>Desulfobulbaceae</taxon>
        <taxon>Candidatus Desulfobia</taxon>
    </lineage>
</organism>
<keyword evidence="3 6" id="KW-0812">Transmembrane</keyword>
<evidence type="ECO:0000313" key="7">
    <source>
        <dbReference type="EMBL" id="MBC8316452.1"/>
    </source>
</evidence>
<name>A0A8J6NAD5_9BACT</name>
<accession>A0A8J6NAD5</accession>
<evidence type="ECO:0000256" key="6">
    <source>
        <dbReference type="SAM" id="Phobius"/>
    </source>
</evidence>
<evidence type="ECO:0000256" key="2">
    <source>
        <dbReference type="ARBA" id="ARBA00022475"/>
    </source>
</evidence>
<dbReference type="AlphaFoldDB" id="A0A8J6NAD5"/>
<feature type="transmembrane region" description="Helical" evidence="6">
    <location>
        <begin position="138"/>
        <end position="156"/>
    </location>
</feature>
<comment type="subcellular location">
    <subcellularLocation>
        <location evidence="1">Cell membrane</location>
        <topology evidence="1">Multi-pass membrane protein</topology>
    </subcellularLocation>
</comment>
<keyword evidence="4 6" id="KW-1133">Transmembrane helix</keyword>
<keyword evidence="5 6" id="KW-0472">Membrane</keyword>
<feature type="transmembrane region" description="Helical" evidence="6">
    <location>
        <begin position="249"/>
        <end position="274"/>
    </location>
</feature>
<dbReference type="Proteomes" id="UP000614424">
    <property type="component" value="Unassembled WGS sequence"/>
</dbReference>
<dbReference type="GO" id="GO:0044341">
    <property type="term" value="P:sodium-dependent phosphate transport"/>
    <property type="evidence" value="ECO:0007669"/>
    <property type="project" value="InterPro"/>
</dbReference>
<evidence type="ECO:0000256" key="4">
    <source>
        <dbReference type="ARBA" id="ARBA00022989"/>
    </source>
</evidence>
<feature type="transmembrane region" description="Helical" evidence="6">
    <location>
        <begin position="6"/>
        <end position="24"/>
    </location>
</feature>
<reference evidence="7 8" key="1">
    <citation type="submission" date="2020-08" db="EMBL/GenBank/DDBJ databases">
        <title>Bridging the membrane lipid divide: bacteria of the FCB group superphylum have the potential to synthesize archaeal ether lipids.</title>
        <authorList>
            <person name="Villanueva L."/>
            <person name="Von Meijenfeldt F.A.B."/>
            <person name="Westbye A.B."/>
            <person name="Yadav S."/>
            <person name="Hopmans E.C."/>
            <person name="Dutilh B.E."/>
            <person name="Sinninghe Damste J.S."/>
        </authorList>
    </citation>
    <scope>NUCLEOTIDE SEQUENCE [LARGE SCALE GENOMIC DNA]</scope>
    <source>
        <strain evidence="7">NIOZ-UU47</strain>
    </source>
</reference>
<evidence type="ECO:0000313" key="8">
    <source>
        <dbReference type="Proteomes" id="UP000614424"/>
    </source>
</evidence>
<sequence>MNQTFDIWQLVAGIGVFLFGMILLEESVKALSGKAFRRMIRNYTDGRLKAIGSGSLVTAILQSSSAVSLMVLAFVGAGIMSMENAIGVMIGSNIGTTFTAWIVATLGFKVKIESFALPLIGIGGIGLVLFSSSQKLFHSSRLLIGFGFLFLGLNYMKESVEVVAQSFDLNTIPNYGLWLYVLVGAILTALMQSSSASIAIVLTALNSQIITFHIGVAMVIGANVGTTITVLLGALGGTQAKKRVGMSHLVFNVMTAIIALLCLPLFVALIKLFIDIESNSVMGLALFHTIFNVAGVILIFPFVGFLARFLVKIYPDQKAVLAAYIHHTPTEVVDAATAALRNEILHLLVECQLYGIRTLKIEENIVFDGPTPFEKGRKKKFTIESLYENIKILHGEIFSFYSRLQSQQLEEGEAHELERVIYASRNIINSIKNIKGIRQNLDEFDSSENPYLNNQYTLFRKRLVELHHEMDRIKQMESQEEQYARLLETFVRVDNLDKRFIKETMAAAADKKVQDMDISSLLLVNRLFTQSCRLQVFSLKDLLLTQEQINNFDRALDMKTILDDEKTKNREE</sequence>
<dbReference type="PANTHER" id="PTHR10010">
    <property type="entry name" value="SOLUTE CARRIER FAMILY 34 SODIUM PHOSPHATE , MEMBER 2-RELATED"/>
    <property type="match status" value="1"/>
</dbReference>
<evidence type="ECO:0000256" key="5">
    <source>
        <dbReference type="ARBA" id="ARBA00023136"/>
    </source>
</evidence>
<dbReference type="EMBL" id="JACNJZ010000033">
    <property type="protein sequence ID" value="MBC8316452.1"/>
    <property type="molecule type" value="Genomic_DNA"/>
</dbReference>
<dbReference type="InterPro" id="IPR003841">
    <property type="entry name" value="Na/Pi_transpt"/>
</dbReference>
<evidence type="ECO:0000256" key="1">
    <source>
        <dbReference type="ARBA" id="ARBA00004651"/>
    </source>
</evidence>
<protein>
    <submittedName>
        <fullName evidence="7">Na/Pi symporter</fullName>
    </submittedName>
</protein>
<dbReference type="PANTHER" id="PTHR10010:SF46">
    <property type="entry name" value="SODIUM-DEPENDENT PHOSPHATE TRANSPORT PROTEIN 2B"/>
    <property type="match status" value="1"/>
</dbReference>